<keyword evidence="3" id="KW-1185">Reference proteome</keyword>
<organism evidence="2 3">
    <name type="scientific">Nocardiopsis sediminis</name>
    <dbReference type="NCBI Taxonomy" id="1778267"/>
    <lineage>
        <taxon>Bacteria</taxon>
        <taxon>Bacillati</taxon>
        <taxon>Actinomycetota</taxon>
        <taxon>Actinomycetes</taxon>
        <taxon>Streptosporangiales</taxon>
        <taxon>Nocardiopsidaceae</taxon>
        <taxon>Nocardiopsis</taxon>
    </lineage>
</organism>
<dbReference type="EMBL" id="JBHSBH010000003">
    <property type="protein sequence ID" value="MFC3994822.1"/>
    <property type="molecule type" value="Genomic_DNA"/>
</dbReference>
<sequence>MAASPTLRRRRLARQLLRLREEARMTAKAAATRAKELSPDRPWFESKITRIETQKILKVRDADVQTLLDVYGVDDPEQREAYRTLARDATKTGWWIGYRDVLGAGTLVDLETEASRIRTVQGFYIPGLLQTESYARAVVRSGGYSEEEVARRVEARMMRQHILSRSDAPRLWAIIDEAAFWKIPPDLLEEQIRHLIDVQRPSLRIQVMPNSVGPHPAMDGSFVIIDFATDPSALYLEHPMSTLFPEDPRVLEHFEMTYDHVHASAMSVGDSLAWMQSLLQTRE</sequence>
<evidence type="ECO:0000313" key="2">
    <source>
        <dbReference type="EMBL" id="MFC3994822.1"/>
    </source>
</evidence>
<dbReference type="RefSeq" id="WP_378529672.1">
    <property type="nucleotide sequence ID" value="NZ_JBHSBH010000003.1"/>
</dbReference>
<dbReference type="Proteomes" id="UP001595847">
    <property type="component" value="Unassembled WGS sequence"/>
</dbReference>
<dbReference type="Pfam" id="PF13560">
    <property type="entry name" value="HTH_31"/>
    <property type="match status" value="1"/>
</dbReference>
<dbReference type="Pfam" id="PF19054">
    <property type="entry name" value="DUF5753"/>
    <property type="match status" value="1"/>
</dbReference>
<accession>A0ABV8FFC7</accession>
<dbReference type="InterPro" id="IPR043917">
    <property type="entry name" value="DUF5753"/>
</dbReference>
<name>A0ABV8FFC7_9ACTN</name>
<proteinExistence type="predicted"/>
<protein>
    <submittedName>
        <fullName evidence="2">Helix-turn-helix domain-containing protein</fullName>
    </submittedName>
</protein>
<evidence type="ECO:0000259" key="1">
    <source>
        <dbReference type="Pfam" id="PF19054"/>
    </source>
</evidence>
<gene>
    <name evidence="2" type="ORF">ACFOVU_02785</name>
</gene>
<reference evidence="3" key="1">
    <citation type="journal article" date="2019" name="Int. J. Syst. Evol. Microbiol.">
        <title>The Global Catalogue of Microorganisms (GCM) 10K type strain sequencing project: providing services to taxonomists for standard genome sequencing and annotation.</title>
        <authorList>
            <consortium name="The Broad Institute Genomics Platform"/>
            <consortium name="The Broad Institute Genome Sequencing Center for Infectious Disease"/>
            <person name="Wu L."/>
            <person name="Ma J."/>
        </authorList>
    </citation>
    <scope>NUCLEOTIDE SEQUENCE [LARGE SCALE GENOMIC DNA]</scope>
    <source>
        <strain evidence="3">TBRC 1826</strain>
    </source>
</reference>
<feature type="domain" description="DUF5753" evidence="1">
    <location>
        <begin position="106"/>
        <end position="276"/>
    </location>
</feature>
<comment type="caution">
    <text evidence="2">The sequence shown here is derived from an EMBL/GenBank/DDBJ whole genome shotgun (WGS) entry which is preliminary data.</text>
</comment>
<evidence type="ECO:0000313" key="3">
    <source>
        <dbReference type="Proteomes" id="UP001595847"/>
    </source>
</evidence>